<dbReference type="Gene3D" id="2.60.40.790">
    <property type="match status" value="1"/>
</dbReference>
<keyword evidence="5" id="KW-0479">Metal-binding</keyword>
<keyword evidence="6" id="KW-0560">Oxidoreductase</keyword>
<comment type="caution">
    <text evidence="16">The sequence shown here is derived from an EMBL/GenBank/DDBJ whole genome shotgun (WGS) entry which is preliminary data.</text>
</comment>
<dbReference type="GO" id="GO:0046872">
    <property type="term" value="F:metal ion binding"/>
    <property type="evidence" value="ECO:0007669"/>
    <property type="project" value="UniProtKB-KW"/>
</dbReference>
<dbReference type="InterPro" id="IPR017927">
    <property type="entry name" value="FAD-bd_FR_type"/>
</dbReference>
<feature type="domain" description="Cytochrome b5 heme-binding" evidence="13">
    <location>
        <begin position="113"/>
        <end position="189"/>
    </location>
</feature>
<dbReference type="EC" id="1.6.2.2" evidence="2"/>
<sequence>MNPAFSVSTTETSDSDSELKPVSGRVLPPKWDVSKSVSPSGTGGLGVPTMAGSSLGVPTPGGLFPLGNSQQVVSGSATGNPRNKVALKPGFSLMDWIRLTKSGRDLTGTGGKILKVTKTELAKHNKRKDAWMAINGVVYNVTAYMDYHPGGWDELVRGAGIDATNLFNEVHRWVNYESMLAACVVGKLVDADEVAFKLPPKSKGPSSFSSLSTNSSLSAKPVIPPIKSKPQLPSIDTHQTDLTFVISVFTRVPNQLQRENIIIEILEKVHCYLSIRIPNQESEDQPFRFLSEYTLHDKARLGKVTVVTSTGKVEIVLKKESKSHWPNLGQIVEGFPKLSKAANLETRYRDWALIDRKTVTHDVDHLILEPLPNLDLHFFVPVGHHIHTKCLVEGMEIVRSYTPILANLDPFLIDDGKLHFLIKTYSHGALTPMLKALEKGQTIPISDHTGSFDIHTAFQDVRQLILVAAGTGFTPMAKLLQQFLVKKHETKSVCQLLFFNKTEQDIMCREQLKGLEIQYPIFKVHHILSQDEKWTGLKGRISREILDKVLPENPKRRLVTICGPGPFAVEAKKLFQDMDAPEGSIFHFQG</sequence>
<dbReference type="InterPro" id="IPR036400">
    <property type="entry name" value="Cyt_B5-like_heme/steroid_sf"/>
</dbReference>
<dbReference type="InterPro" id="IPR001433">
    <property type="entry name" value="OxRdtase_FAD/NAD-bd"/>
</dbReference>
<dbReference type="PRINTS" id="PR00406">
    <property type="entry name" value="CYTB5RDTASE"/>
</dbReference>
<keyword evidence="4" id="KW-0349">Heme</keyword>
<reference evidence="16 17" key="1">
    <citation type="journal article" date="2018" name="Nat. Ecol. Evol.">
        <title>Genomic signatures of mitonuclear coevolution across populations of Tigriopus californicus.</title>
        <authorList>
            <person name="Barreto F.S."/>
            <person name="Watson E.T."/>
            <person name="Lima T.G."/>
            <person name="Willett C.S."/>
            <person name="Edmands S."/>
            <person name="Li W."/>
            <person name="Burton R.S."/>
        </authorList>
    </citation>
    <scope>NUCLEOTIDE SEQUENCE [LARGE SCALE GENOMIC DNA]</scope>
    <source>
        <strain evidence="16 17">San Diego</strain>
    </source>
</reference>
<comment type="similarity">
    <text evidence="1">Belongs to the flavoprotein pyridine nucleotide cytochrome reductase family.</text>
</comment>
<dbReference type="Gene3D" id="3.10.120.10">
    <property type="entry name" value="Cytochrome b5-like heme/steroid binding domain"/>
    <property type="match status" value="1"/>
</dbReference>
<evidence type="ECO:0000256" key="11">
    <source>
        <dbReference type="ARBA" id="ARBA00047682"/>
    </source>
</evidence>
<gene>
    <name evidence="16" type="ORF">TCAL_07610</name>
</gene>
<protein>
    <recommendedName>
        <fullName evidence="3">Cytochrome b5 reductase 4</fullName>
        <ecNumber evidence="2">1.6.2.2</ecNumber>
    </recommendedName>
    <alternativeName>
        <fullName evidence="10">Flavohemoprotein b5/b5R</fullName>
    </alternativeName>
    <alternativeName>
        <fullName evidence="9">cb5/cb5R</fullName>
    </alternativeName>
</protein>
<feature type="domain" description="CS" evidence="14">
    <location>
        <begin position="230"/>
        <end position="329"/>
    </location>
</feature>
<dbReference type="InterPro" id="IPR001199">
    <property type="entry name" value="Cyt_B5-like_heme/steroid-bd"/>
</dbReference>
<dbReference type="SUPFAM" id="SSF55856">
    <property type="entry name" value="Cytochrome b5-like heme/steroid binding domain"/>
    <property type="match status" value="1"/>
</dbReference>
<evidence type="ECO:0000259" key="13">
    <source>
        <dbReference type="PROSITE" id="PS50255"/>
    </source>
</evidence>
<dbReference type="OrthoDB" id="260519at2759"/>
<dbReference type="InterPro" id="IPR007052">
    <property type="entry name" value="CS_dom"/>
</dbReference>
<evidence type="ECO:0000256" key="4">
    <source>
        <dbReference type="ARBA" id="ARBA00022617"/>
    </source>
</evidence>
<comment type="catalytic activity">
    <reaction evidence="11">
        <text>2 Fe(III)-[cytochrome b5] + NADH = 2 Fe(II)-[cytochrome b5] + NAD(+) + H(+)</text>
        <dbReference type="Rhea" id="RHEA:46680"/>
        <dbReference type="Rhea" id="RHEA-COMP:10438"/>
        <dbReference type="Rhea" id="RHEA-COMP:10439"/>
        <dbReference type="ChEBI" id="CHEBI:15378"/>
        <dbReference type="ChEBI" id="CHEBI:29033"/>
        <dbReference type="ChEBI" id="CHEBI:29034"/>
        <dbReference type="ChEBI" id="CHEBI:57540"/>
        <dbReference type="ChEBI" id="CHEBI:57945"/>
        <dbReference type="EC" id="1.6.2.2"/>
    </reaction>
</comment>
<evidence type="ECO:0000259" key="14">
    <source>
        <dbReference type="PROSITE" id="PS51203"/>
    </source>
</evidence>
<name>A0A553PI97_TIGCA</name>
<dbReference type="PROSITE" id="PS50255">
    <property type="entry name" value="CYTOCHROME_B5_2"/>
    <property type="match status" value="1"/>
</dbReference>
<dbReference type="FunFam" id="3.40.50.80:FF:000021">
    <property type="entry name" value="Cytochrome b5 reductase 4"/>
    <property type="match status" value="1"/>
</dbReference>
<evidence type="ECO:0000313" key="16">
    <source>
        <dbReference type="EMBL" id="TRY77405.1"/>
    </source>
</evidence>
<dbReference type="GO" id="GO:0020037">
    <property type="term" value="F:heme binding"/>
    <property type="evidence" value="ECO:0007669"/>
    <property type="project" value="InterPro"/>
</dbReference>
<evidence type="ECO:0000256" key="6">
    <source>
        <dbReference type="ARBA" id="ARBA00023002"/>
    </source>
</evidence>
<dbReference type="Proteomes" id="UP000318571">
    <property type="component" value="Chromosome 5"/>
</dbReference>
<feature type="region of interest" description="Disordered" evidence="12">
    <location>
        <begin position="1"/>
        <end position="52"/>
    </location>
</feature>
<feature type="domain" description="FAD-binding FR-type" evidence="15">
    <location>
        <begin position="346"/>
        <end position="455"/>
    </location>
</feature>
<proteinExistence type="inferred from homology"/>
<dbReference type="Pfam" id="PF00970">
    <property type="entry name" value="FAD_binding_6"/>
    <property type="match status" value="1"/>
</dbReference>
<evidence type="ECO:0000256" key="3">
    <source>
        <dbReference type="ARBA" id="ARBA00022339"/>
    </source>
</evidence>
<dbReference type="SUPFAM" id="SSF63380">
    <property type="entry name" value="Riboflavin synthase domain-like"/>
    <property type="match status" value="1"/>
</dbReference>
<keyword evidence="7" id="KW-0408">Iron</keyword>
<accession>A0A553PI97</accession>
<dbReference type="InterPro" id="IPR008333">
    <property type="entry name" value="Cbr1-like_FAD-bd_dom"/>
</dbReference>
<evidence type="ECO:0000313" key="17">
    <source>
        <dbReference type="Proteomes" id="UP000318571"/>
    </source>
</evidence>
<dbReference type="Gene3D" id="2.40.30.10">
    <property type="entry name" value="Translation factors"/>
    <property type="match status" value="1"/>
</dbReference>
<dbReference type="STRING" id="6832.A0A553PI97"/>
<dbReference type="EMBL" id="VCGU01000004">
    <property type="protein sequence ID" value="TRY77405.1"/>
    <property type="molecule type" value="Genomic_DNA"/>
</dbReference>
<evidence type="ECO:0000256" key="12">
    <source>
        <dbReference type="SAM" id="MobiDB-lite"/>
    </source>
</evidence>
<dbReference type="PANTHER" id="PTHR46237">
    <property type="entry name" value="CYTOCHROME B5 REDUCTASE 4 FAMILY MEMBER"/>
    <property type="match status" value="1"/>
</dbReference>
<dbReference type="SUPFAM" id="SSF49764">
    <property type="entry name" value="HSP20-like chaperones"/>
    <property type="match status" value="1"/>
</dbReference>
<dbReference type="PANTHER" id="PTHR46237:SF1">
    <property type="entry name" value="CYTOCHROME B5 REDUCTASE 4"/>
    <property type="match status" value="1"/>
</dbReference>
<dbReference type="InterPro" id="IPR039261">
    <property type="entry name" value="FNR_nucleotide-bd"/>
</dbReference>
<dbReference type="InterPro" id="IPR018506">
    <property type="entry name" value="Cyt_B5_heme-BS"/>
</dbReference>
<dbReference type="OMA" id="ERFSCTN"/>
<dbReference type="Pfam" id="PF00175">
    <property type="entry name" value="NAD_binding_1"/>
    <property type="match status" value="1"/>
</dbReference>
<dbReference type="AlphaFoldDB" id="A0A553PI97"/>
<evidence type="ECO:0000256" key="5">
    <source>
        <dbReference type="ARBA" id="ARBA00022723"/>
    </source>
</evidence>
<dbReference type="PROSITE" id="PS51384">
    <property type="entry name" value="FAD_FR"/>
    <property type="match status" value="1"/>
</dbReference>
<evidence type="ECO:0000259" key="15">
    <source>
        <dbReference type="PROSITE" id="PS51384"/>
    </source>
</evidence>
<dbReference type="SUPFAM" id="SSF52343">
    <property type="entry name" value="Ferredoxin reductase-like, C-terminal NADP-linked domain"/>
    <property type="match status" value="1"/>
</dbReference>
<dbReference type="InterPro" id="IPR017938">
    <property type="entry name" value="Riboflavin_synthase-like_b-brl"/>
</dbReference>
<dbReference type="GO" id="GO:0006801">
    <property type="term" value="P:superoxide metabolic process"/>
    <property type="evidence" value="ECO:0007669"/>
    <property type="project" value="TreeGrafter"/>
</dbReference>
<keyword evidence="17" id="KW-1185">Reference proteome</keyword>
<evidence type="ECO:0000256" key="10">
    <source>
        <dbReference type="ARBA" id="ARBA00031842"/>
    </source>
</evidence>
<dbReference type="InterPro" id="IPR051872">
    <property type="entry name" value="Cytochrome_b5/Flavoprotein_Rdt"/>
</dbReference>
<dbReference type="PROSITE" id="PS51203">
    <property type="entry name" value="CS"/>
    <property type="match status" value="1"/>
</dbReference>
<dbReference type="SMART" id="SM01117">
    <property type="entry name" value="Cyt-b5"/>
    <property type="match status" value="1"/>
</dbReference>
<dbReference type="GO" id="GO:0090524">
    <property type="term" value="F:cytochrome-b5 reductase activity, acting on NADH"/>
    <property type="evidence" value="ECO:0007669"/>
    <property type="project" value="UniProtKB-EC"/>
</dbReference>
<dbReference type="Pfam" id="PF00173">
    <property type="entry name" value="Cyt-b5"/>
    <property type="match status" value="1"/>
</dbReference>
<dbReference type="CDD" id="cd06183">
    <property type="entry name" value="cyt_b5_reduct_like"/>
    <property type="match status" value="1"/>
</dbReference>
<dbReference type="PROSITE" id="PS00191">
    <property type="entry name" value="CYTOCHROME_B5_1"/>
    <property type="match status" value="1"/>
</dbReference>
<evidence type="ECO:0000256" key="1">
    <source>
        <dbReference type="ARBA" id="ARBA00006105"/>
    </source>
</evidence>
<evidence type="ECO:0000256" key="2">
    <source>
        <dbReference type="ARBA" id="ARBA00012011"/>
    </source>
</evidence>
<dbReference type="InterPro" id="IPR008978">
    <property type="entry name" value="HSP20-like_chaperone"/>
</dbReference>
<evidence type="ECO:0000256" key="9">
    <source>
        <dbReference type="ARBA" id="ARBA00030883"/>
    </source>
</evidence>
<keyword evidence="8" id="KW-0520">NAD</keyword>
<organism evidence="16 17">
    <name type="scientific">Tigriopus californicus</name>
    <name type="common">Marine copepod</name>
    <dbReference type="NCBI Taxonomy" id="6832"/>
    <lineage>
        <taxon>Eukaryota</taxon>
        <taxon>Metazoa</taxon>
        <taxon>Ecdysozoa</taxon>
        <taxon>Arthropoda</taxon>
        <taxon>Crustacea</taxon>
        <taxon>Multicrustacea</taxon>
        <taxon>Hexanauplia</taxon>
        <taxon>Copepoda</taxon>
        <taxon>Harpacticoida</taxon>
        <taxon>Harpacticidae</taxon>
        <taxon>Tigriopus</taxon>
    </lineage>
</organism>
<dbReference type="FunFam" id="3.10.120.10:FF:000001">
    <property type="entry name" value="Cytochrome b5 reductase 4"/>
    <property type="match status" value="1"/>
</dbReference>
<dbReference type="GO" id="GO:0005783">
    <property type="term" value="C:endoplasmic reticulum"/>
    <property type="evidence" value="ECO:0007669"/>
    <property type="project" value="TreeGrafter"/>
</dbReference>
<evidence type="ECO:0000256" key="8">
    <source>
        <dbReference type="ARBA" id="ARBA00023027"/>
    </source>
</evidence>
<evidence type="ECO:0000256" key="7">
    <source>
        <dbReference type="ARBA" id="ARBA00023004"/>
    </source>
</evidence>
<dbReference type="Gene3D" id="3.40.50.80">
    <property type="entry name" value="Nucleotide-binding domain of ferredoxin-NADP reductase (FNR) module"/>
    <property type="match status" value="1"/>
</dbReference>